<evidence type="ECO:0000313" key="1">
    <source>
        <dbReference type="EMBL" id="ASE34290.1"/>
    </source>
</evidence>
<dbReference type="GeneID" id="48592989"/>
<organism evidence="1 3">
    <name type="scientific">Mammaliicoccus sciuri</name>
    <name type="common">Staphylococcus sciuri</name>
    <dbReference type="NCBI Taxonomy" id="1296"/>
    <lineage>
        <taxon>Bacteria</taxon>
        <taxon>Bacillati</taxon>
        <taxon>Bacillota</taxon>
        <taxon>Bacilli</taxon>
        <taxon>Bacillales</taxon>
        <taxon>Staphylococcaceae</taxon>
        <taxon>Mammaliicoccus</taxon>
    </lineage>
</organism>
<proteinExistence type="predicted"/>
<accession>A0AAI8DIF7</accession>
<name>A0AAI8DIF7_MAMSC</name>
<gene>
    <name evidence="1" type="ORF">CEP64_06765</name>
    <name evidence="2" type="ORF">NQ032_11285</name>
</gene>
<reference evidence="1" key="2">
    <citation type="submission" date="2017-12" db="EMBL/GenBank/DDBJ databases">
        <title>FDA dAtabase for Regulatory Grade micrObial Sequences (FDA-ARGOS): Supporting development and validation of Infectious Disease Dx tests.</title>
        <authorList>
            <person name="Campos J."/>
            <person name="Goldberg B."/>
            <person name="Tallon L."/>
            <person name="Sadzewicz L."/>
            <person name="Sengamalay N."/>
            <person name="Ott S."/>
            <person name="Godinez A."/>
            <person name="Nagaraj S."/>
            <person name="Vavikolanu K."/>
            <person name="Vyas G."/>
            <person name="Nadendla S."/>
            <person name="Aluvathingal J."/>
            <person name="Geyer C."/>
            <person name="Nandy P."/>
            <person name="Hobson J."/>
            <person name="Sichtig H."/>
        </authorList>
    </citation>
    <scope>NUCLEOTIDE SEQUENCE</scope>
    <source>
        <strain evidence="1">FDAARGOS_285</strain>
    </source>
</reference>
<protein>
    <submittedName>
        <fullName evidence="1">Uncharacterized protein</fullName>
    </submittedName>
</protein>
<dbReference type="KEGG" id="sscu:CEP64_06765"/>
<reference evidence="3" key="1">
    <citation type="submission" date="2017-06" db="EMBL/GenBank/DDBJ databases">
        <title>FDA dAtabase for Regulatory Grade micrObial Sequences (FDA-ARGOS): Supporting development and validation of Infectious Disease Dx tests.</title>
        <authorList>
            <person name="Goldberg B."/>
            <person name="Campos J."/>
            <person name="Tallon L."/>
            <person name="Sadzewicz L."/>
            <person name="Sengamalay N."/>
            <person name="Ott S."/>
            <person name="Godinez A."/>
            <person name="Nagaraj S."/>
            <person name="Vavikolanu K."/>
            <person name="Nadendla S."/>
            <person name="George J."/>
            <person name="Geyer C."/>
            <person name="Sichtig H."/>
        </authorList>
    </citation>
    <scope>NUCLEOTIDE SEQUENCE [LARGE SCALE GENOMIC DNA]</scope>
    <source>
        <strain evidence="3">FDAARGOS_285</strain>
    </source>
</reference>
<reference evidence="2" key="3">
    <citation type="submission" date="2022-07" db="EMBL/GenBank/DDBJ databases">
        <title>Bacterial species isolated from the porcine tonsil microbiota.</title>
        <authorList>
            <person name="Oliveira I.M.F."/>
        </authorList>
    </citation>
    <scope>NUCLEOTIDE SEQUENCE</scope>
    <source>
        <strain evidence="2">8QC2O2</strain>
    </source>
</reference>
<dbReference type="Proteomes" id="UP000197058">
    <property type="component" value="Chromosome"/>
</dbReference>
<evidence type="ECO:0000313" key="3">
    <source>
        <dbReference type="Proteomes" id="UP000197058"/>
    </source>
</evidence>
<sequence length="69" mass="8114">MFFDKKIIVFENLENKYNQEEAKNIFLRHSIDYDFITISSQSIILGGLQYPSAQNKDQFIADFNDYLGN</sequence>
<evidence type="ECO:0000313" key="2">
    <source>
        <dbReference type="EMBL" id="MCQ9304183.1"/>
    </source>
</evidence>
<dbReference type="AlphaFoldDB" id="A0AAI8DIF7"/>
<dbReference type="RefSeq" id="WP_048542719.1">
    <property type="nucleotide sequence ID" value="NZ_CAJVGN010000001.1"/>
</dbReference>
<dbReference type="EMBL" id="CP022046">
    <property type="protein sequence ID" value="ASE34290.1"/>
    <property type="molecule type" value="Genomic_DNA"/>
</dbReference>
<dbReference type="Proteomes" id="UP001204068">
    <property type="component" value="Unassembled WGS sequence"/>
</dbReference>
<dbReference type="EMBL" id="JANILD010000005">
    <property type="protein sequence ID" value="MCQ9304183.1"/>
    <property type="molecule type" value="Genomic_DNA"/>
</dbReference>